<dbReference type="PATRIC" id="fig|1267003.4.peg.502"/>
<keyword evidence="1" id="KW-0472">Membrane</keyword>
<dbReference type="OrthoDB" id="2447941at2"/>
<organism evidence="2 3">
    <name type="scientific">Levilactobacillus parabrevis ATCC 53295</name>
    <dbReference type="NCBI Taxonomy" id="1267003"/>
    <lineage>
        <taxon>Bacteria</taxon>
        <taxon>Bacillati</taxon>
        <taxon>Bacillota</taxon>
        <taxon>Bacilli</taxon>
        <taxon>Lactobacillales</taxon>
        <taxon>Lactobacillaceae</taxon>
        <taxon>Levilactobacillus</taxon>
    </lineage>
</organism>
<comment type="caution">
    <text evidence="2">The sequence shown here is derived from an EMBL/GenBank/DDBJ whole genome shotgun (WGS) entry which is preliminary data.</text>
</comment>
<dbReference type="eggNOG" id="COG4473">
    <property type="taxonomic scope" value="Bacteria"/>
</dbReference>
<name>A0A0R1GZS3_9LACO</name>
<feature type="transmembrane region" description="Helical" evidence="1">
    <location>
        <begin position="20"/>
        <end position="43"/>
    </location>
</feature>
<dbReference type="RefSeq" id="WP_020089252.1">
    <property type="nucleotide sequence ID" value="NZ_AZCZ01000015.1"/>
</dbReference>
<feature type="transmembrane region" description="Helical" evidence="1">
    <location>
        <begin position="306"/>
        <end position="325"/>
    </location>
</feature>
<feature type="transmembrane region" description="Helical" evidence="1">
    <location>
        <begin position="373"/>
        <end position="392"/>
    </location>
</feature>
<feature type="transmembrane region" description="Helical" evidence="1">
    <location>
        <begin position="55"/>
        <end position="75"/>
    </location>
</feature>
<evidence type="ECO:0000313" key="3">
    <source>
        <dbReference type="Proteomes" id="UP000051176"/>
    </source>
</evidence>
<evidence type="ECO:0000256" key="1">
    <source>
        <dbReference type="SAM" id="Phobius"/>
    </source>
</evidence>
<keyword evidence="1" id="KW-0812">Transmembrane</keyword>
<dbReference type="Pfam" id="PF05975">
    <property type="entry name" value="EcsB"/>
    <property type="match status" value="1"/>
</dbReference>
<dbReference type="AlphaFoldDB" id="A0A0R1GZS3"/>
<keyword evidence="3" id="KW-1185">Reference proteome</keyword>
<dbReference type="GO" id="GO:0016020">
    <property type="term" value="C:membrane"/>
    <property type="evidence" value="ECO:0007669"/>
    <property type="project" value="InterPro"/>
</dbReference>
<feature type="transmembrane region" description="Helical" evidence="1">
    <location>
        <begin position="282"/>
        <end position="300"/>
    </location>
</feature>
<evidence type="ECO:0000313" key="2">
    <source>
        <dbReference type="EMBL" id="KRK36881.1"/>
    </source>
</evidence>
<reference evidence="2 3" key="1">
    <citation type="journal article" date="2015" name="Genome Announc.">
        <title>Expanding the biotechnology potential of lactobacilli through comparative genomics of 213 strains and associated genera.</title>
        <authorList>
            <person name="Sun Z."/>
            <person name="Harris H.M."/>
            <person name="McCann A."/>
            <person name="Guo C."/>
            <person name="Argimon S."/>
            <person name="Zhang W."/>
            <person name="Yang X."/>
            <person name="Jeffery I.B."/>
            <person name="Cooney J.C."/>
            <person name="Kagawa T.F."/>
            <person name="Liu W."/>
            <person name="Song Y."/>
            <person name="Salvetti E."/>
            <person name="Wrobel A."/>
            <person name="Rasinkangas P."/>
            <person name="Parkhill J."/>
            <person name="Rea M.C."/>
            <person name="O'Sullivan O."/>
            <person name="Ritari J."/>
            <person name="Douillard F.P."/>
            <person name="Paul Ross R."/>
            <person name="Yang R."/>
            <person name="Briner A.E."/>
            <person name="Felis G.E."/>
            <person name="de Vos W.M."/>
            <person name="Barrangou R."/>
            <person name="Klaenhammer T.R."/>
            <person name="Caufield P.W."/>
            <person name="Cui Y."/>
            <person name="Zhang H."/>
            <person name="O'Toole P.W."/>
        </authorList>
    </citation>
    <scope>NUCLEOTIDE SEQUENCE [LARGE SCALE GENOMIC DNA]</scope>
    <source>
        <strain evidence="2 3">ATCC 53295</strain>
    </source>
</reference>
<dbReference type="Proteomes" id="UP000051176">
    <property type="component" value="Unassembled WGS sequence"/>
</dbReference>
<accession>A0A0R1GZS3</accession>
<protein>
    <submittedName>
        <fullName evidence="2">ABC transporter permease</fullName>
    </submittedName>
</protein>
<feature type="transmembrane region" description="Helical" evidence="1">
    <location>
        <begin position="110"/>
        <end position="132"/>
    </location>
</feature>
<sequence>MTGLFKTRLQRHLREMAKYLRLVFNDFFVFALLFLMGGLGYGYSNMLKTLKTGYWWAPVVALLVLVIVAQIGRFATLIEDADRVFLLPKERAMHAYLVAARRYSQGLAQATQVIAVFLLAPFMSVTMAWPVLSLVELGLAQIILKDALLRLDLASAYQVTGQTRMNRWEFKWLLSIVVLAAGLWTLPLVAVGLALILDIAVAVWYAQHWQKQQIRWREQIKIEDNRMLGIYRFFNMFTEVPMLAGTIKRRRYLDGLFKLIKPRHDKFYLYLYSRGMVRGSEFSGLVVRLTVIGMLLLYFVRGEWLPVILAALFIYLIGFQLLPFFQQYEDIVFTHVYPILPAQRLKSFVTLITLILSVAALLLWLVVVVANPHLMTAGITLLVEVVEVWYLARIYTPQRLARSIENRA</sequence>
<keyword evidence="1" id="KW-1133">Transmembrane helix</keyword>
<dbReference type="STRING" id="357278.IV61_GL000472"/>
<dbReference type="InterPro" id="IPR010288">
    <property type="entry name" value="EcsB_ABC"/>
</dbReference>
<dbReference type="EMBL" id="AZCZ01000015">
    <property type="protein sequence ID" value="KRK36881.1"/>
    <property type="molecule type" value="Genomic_DNA"/>
</dbReference>
<gene>
    <name evidence="2" type="ORF">FD07_GL000467</name>
</gene>
<feature type="transmembrane region" description="Helical" evidence="1">
    <location>
        <begin position="345"/>
        <end position="367"/>
    </location>
</feature>
<feature type="transmembrane region" description="Helical" evidence="1">
    <location>
        <begin position="172"/>
        <end position="205"/>
    </location>
</feature>
<dbReference type="PIRSF" id="PIRSF037259">
    <property type="entry name" value="EcsB_ABC"/>
    <property type="match status" value="1"/>
</dbReference>
<proteinExistence type="predicted"/>